<reference evidence="2 3" key="1">
    <citation type="submission" date="2023-11" db="EMBL/GenBank/DDBJ databases">
        <authorList>
            <person name="Okamura Y."/>
        </authorList>
    </citation>
    <scope>NUCLEOTIDE SEQUENCE [LARGE SCALE GENOMIC DNA]</scope>
</reference>
<feature type="domain" description="Reverse transcriptase" evidence="1">
    <location>
        <begin position="183"/>
        <end position="241"/>
    </location>
</feature>
<proteinExistence type="predicted"/>
<protein>
    <recommendedName>
        <fullName evidence="1">Reverse transcriptase domain-containing protein</fullName>
    </recommendedName>
</protein>
<evidence type="ECO:0000313" key="3">
    <source>
        <dbReference type="Proteomes" id="UP001497472"/>
    </source>
</evidence>
<keyword evidence="3" id="KW-1185">Reference proteome</keyword>
<dbReference type="PANTHER" id="PTHR47510:SF3">
    <property type="entry name" value="ENDO_EXONUCLEASE_PHOSPHATASE DOMAIN-CONTAINING PROTEIN"/>
    <property type="match status" value="1"/>
</dbReference>
<evidence type="ECO:0000313" key="2">
    <source>
        <dbReference type="EMBL" id="CAK1548294.1"/>
    </source>
</evidence>
<dbReference type="Proteomes" id="UP001497472">
    <property type="component" value="Unassembled WGS sequence"/>
</dbReference>
<comment type="caution">
    <text evidence="2">The sequence shown here is derived from an EMBL/GenBank/DDBJ whole genome shotgun (WGS) entry which is preliminary data.</text>
</comment>
<accession>A0AAV1JFL2</accession>
<organism evidence="2 3">
    <name type="scientific">Leptosia nina</name>
    <dbReference type="NCBI Taxonomy" id="320188"/>
    <lineage>
        <taxon>Eukaryota</taxon>
        <taxon>Metazoa</taxon>
        <taxon>Ecdysozoa</taxon>
        <taxon>Arthropoda</taxon>
        <taxon>Hexapoda</taxon>
        <taxon>Insecta</taxon>
        <taxon>Pterygota</taxon>
        <taxon>Neoptera</taxon>
        <taxon>Endopterygota</taxon>
        <taxon>Lepidoptera</taxon>
        <taxon>Glossata</taxon>
        <taxon>Ditrysia</taxon>
        <taxon>Papilionoidea</taxon>
        <taxon>Pieridae</taxon>
        <taxon>Pierinae</taxon>
        <taxon>Leptosia</taxon>
    </lineage>
</organism>
<dbReference type="Pfam" id="PF00078">
    <property type="entry name" value="RVT_1"/>
    <property type="match status" value="1"/>
</dbReference>
<sequence length="277" mass="31427">MKRRNEAHNRARKTRDESHIQVYKELKYIVNTAIATEKKAYFDQYINKNYNNPRKLWKHLKNTINIQNKNDTPLPEYLSNPDEINDAFLNVPGSDFVSSSVLDIVQERRAINKSFKLTPINGQDVLKVLRSLHSNASGSDGISLDMLLSTLPDSEVVITKIINDSIMTNTFPSSWTESVVRPIPKNSNPSEVKDLRPISLLSCLSKVLEKIVSNQLTEFVEANSILPAVQSGFRKKRSTTTALLSVLDEILLVSELEDHEILGSKRSWHNLRKVFGI</sequence>
<name>A0AAV1JFL2_9NEOP</name>
<evidence type="ECO:0000259" key="1">
    <source>
        <dbReference type="Pfam" id="PF00078"/>
    </source>
</evidence>
<dbReference type="PANTHER" id="PTHR47510">
    <property type="entry name" value="REVERSE TRANSCRIPTASE DOMAIN-CONTAINING PROTEIN"/>
    <property type="match status" value="1"/>
</dbReference>
<dbReference type="EMBL" id="CAVLEF010000010">
    <property type="protein sequence ID" value="CAK1548294.1"/>
    <property type="molecule type" value="Genomic_DNA"/>
</dbReference>
<dbReference type="AlphaFoldDB" id="A0AAV1JFL2"/>
<dbReference type="InterPro" id="IPR000477">
    <property type="entry name" value="RT_dom"/>
</dbReference>
<gene>
    <name evidence="2" type="ORF">LNINA_LOCUS7702</name>
</gene>